<dbReference type="GO" id="GO:0017168">
    <property type="term" value="F:5-oxoprolinase (ATP-hydrolyzing) activity"/>
    <property type="evidence" value="ECO:0007669"/>
    <property type="project" value="TreeGrafter"/>
</dbReference>
<dbReference type="GO" id="GO:0006749">
    <property type="term" value="P:glutathione metabolic process"/>
    <property type="evidence" value="ECO:0007669"/>
    <property type="project" value="TreeGrafter"/>
</dbReference>
<evidence type="ECO:0000313" key="3">
    <source>
        <dbReference type="Proteomes" id="UP000558284"/>
    </source>
</evidence>
<dbReference type="Proteomes" id="UP000558284">
    <property type="component" value="Unassembled WGS sequence"/>
</dbReference>
<sequence length="553" mass="58570">MHSELSDIHTQIMWNRLISVVEEQAQTLVRTAFSPIVRESGDLSAGVFDMDGRMLAQAVTGTPGHVNSMAESVKHFLIAFPAETMQEGDVYITNDPWKGTGHLHDMVVVTPAFLDGRLVALFACTSHLVDIGGIGFGPDGRDVIEEGLYLPFLRLIDRGVKNQTLIDIVRGNSRYPTEAEGDILSLAACNDIGVERLIEMMREFRLETLRGLAEHIITQSRNAVEAQISALPDGSYSSSMRVDGYEQPIDLVATLTVKGSTITIDFEGSSGASSKGINVPLTYAQAYSTYGVRVLVAPDIPNNAGSLEPIRVTAPMNCILNAQRPAPVSSRHIIGQMLPDVVFGCLAQIPAIQPPAEGTSCLWNLILENHASTANGATGDFNRFSVLSVQTGGVGGRPSLDGLSATAFPSGVSGVPVEIIESISPLLFRCKELRPDSGGPGTYRGGLGQHIEIQNRDPVDFDLYAALDRIVHPPRGRNGGKAGGSGYVGLGSGRTLNGKGRQTVPAGDWLVVLTPGGAGYGAPVDRPREAVASDIDNGLVSAAAAAGDYSFGT</sequence>
<comment type="caution">
    <text evidence="2">The sequence shown here is derived from an EMBL/GenBank/DDBJ whole genome shotgun (WGS) entry which is preliminary data.</text>
</comment>
<dbReference type="PANTHER" id="PTHR11365">
    <property type="entry name" value="5-OXOPROLINASE RELATED"/>
    <property type="match status" value="1"/>
</dbReference>
<name>A0A838BDL2_9HYPH</name>
<feature type="domain" description="Hydantoinase B/oxoprolinase" evidence="1">
    <location>
        <begin position="8"/>
        <end position="523"/>
    </location>
</feature>
<gene>
    <name evidence="2" type="ORF">H0241_31325</name>
</gene>
<evidence type="ECO:0000259" key="1">
    <source>
        <dbReference type="Pfam" id="PF02538"/>
    </source>
</evidence>
<dbReference type="EMBL" id="JACDTY010000026">
    <property type="protein sequence ID" value="MBA1144698.1"/>
    <property type="molecule type" value="Genomic_DNA"/>
</dbReference>
<protein>
    <submittedName>
        <fullName evidence="2">Hydantoinase B/oxoprolinase family protein</fullName>
    </submittedName>
</protein>
<dbReference type="InterPro" id="IPR045079">
    <property type="entry name" value="Oxoprolinase-like"/>
</dbReference>
<keyword evidence="3" id="KW-1185">Reference proteome</keyword>
<dbReference type="GO" id="GO:0005829">
    <property type="term" value="C:cytosol"/>
    <property type="evidence" value="ECO:0007669"/>
    <property type="project" value="TreeGrafter"/>
</dbReference>
<dbReference type="PANTHER" id="PTHR11365:SF23">
    <property type="entry name" value="HYPOTHETICAL 5-OXOPROLINASE (EUROFUNG)-RELATED"/>
    <property type="match status" value="1"/>
</dbReference>
<dbReference type="AlphaFoldDB" id="A0A838BDL2"/>
<accession>A0A838BDL2</accession>
<organism evidence="2 3">
    <name type="scientific">Mesorhizobium neociceri</name>
    <dbReference type="NCBI Taxonomy" id="1307853"/>
    <lineage>
        <taxon>Bacteria</taxon>
        <taxon>Pseudomonadati</taxon>
        <taxon>Pseudomonadota</taxon>
        <taxon>Alphaproteobacteria</taxon>
        <taxon>Hyphomicrobiales</taxon>
        <taxon>Phyllobacteriaceae</taxon>
        <taxon>Mesorhizobium</taxon>
    </lineage>
</organism>
<dbReference type="InterPro" id="IPR003692">
    <property type="entry name" value="Hydantoinase_B"/>
</dbReference>
<reference evidence="2 3" key="1">
    <citation type="submission" date="2020-07" db="EMBL/GenBank/DDBJ databases">
        <title>Definition of the novel symbiovar canariense within Mesorhizobium novociceri, a new species of genus Mesorhizobium nodulating Cicer canariense in the Caldera de Taburiente National Park (La Palma, Canary Islands).</title>
        <authorList>
            <person name="Leon-Barrios M."/>
            <person name="Perez-Yepez J."/>
            <person name="Flores-Felix J.D."/>
            <person name="Ramirez-Baena M.H."/>
            <person name="Pulido-Suarez L."/>
            <person name="Igual J.M."/>
            <person name="Velazquez E."/>
            <person name="Peix A."/>
        </authorList>
    </citation>
    <scope>NUCLEOTIDE SEQUENCE [LARGE SCALE GENOMIC DNA]</scope>
    <source>
        <strain evidence="2 3">CCANP35</strain>
    </source>
</reference>
<proteinExistence type="predicted"/>
<dbReference type="Pfam" id="PF02538">
    <property type="entry name" value="Hydantoinase_B"/>
    <property type="match status" value="1"/>
</dbReference>
<evidence type="ECO:0000313" key="2">
    <source>
        <dbReference type="EMBL" id="MBA1144698.1"/>
    </source>
</evidence>